<dbReference type="EMBL" id="MCFJ01000011">
    <property type="protein sequence ID" value="ORY60670.1"/>
    <property type="molecule type" value="Genomic_DNA"/>
</dbReference>
<dbReference type="InterPro" id="IPR036259">
    <property type="entry name" value="MFS_trans_sf"/>
</dbReference>
<sequence length="118" mass="13602">MLSIGAMNASLCMVGGVIKGLLLFRRHADDEFVPYRDLAVQIAHCGYGYSPFRQIRIRFSLFFRHELRHDGCWLKNYLINASWNVLVGIIMYLCFPETKGPKLEEVSRFFDGLQLVEA</sequence>
<accession>A0A1Y2DN44</accession>
<evidence type="ECO:0000313" key="1">
    <source>
        <dbReference type="EMBL" id="ORY60670.1"/>
    </source>
</evidence>
<dbReference type="RefSeq" id="XP_040712897.1">
    <property type="nucleotide sequence ID" value="XM_040860893.1"/>
</dbReference>
<dbReference type="Proteomes" id="UP000193689">
    <property type="component" value="Unassembled WGS sequence"/>
</dbReference>
<proteinExistence type="predicted"/>
<dbReference type="GeneID" id="63777105"/>
<dbReference type="AlphaFoldDB" id="A0A1Y2DN44"/>
<organism evidence="1 2">
    <name type="scientific">Pseudomassariella vexata</name>
    <dbReference type="NCBI Taxonomy" id="1141098"/>
    <lineage>
        <taxon>Eukaryota</taxon>
        <taxon>Fungi</taxon>
        <taxon>Dikarya</taxon>
        <taxon>Ascomycota</taxon>
        <taxon>Pezizomycotina</taxon>
        <taxon>Sordariomycetes</taxon>
        <taxon>Xylariomycetidae</taxon>
        <taxon>Amphisphaeriales</taxon>
        <taxon>Pseudomassariaceae</taxon>
        <taxon>Pseudomassariella</taxon>
    </lineage>
</organism>
<dbReference type="Gene3D" id="1.20.1250.20">
    <property type="entry name" value="MFS general substrate transporter like domains"/>
    <property type="match status" value="1"/>
</dbReference>
<dbReference type="InParanoid" id="A0A1Y2DN44"/>
<keyword evidence="2" id="KW-1185">Reference proteome</keyword>
<gene>
    <name evidence="1" type="ORF">BCR38DRAFT_44364</name>
</gene>
<name>A0A1Y2DN44_9PEZI</name>
<reference evidence="1 2" key="1">
    <citation type="submission" date="2016-07" db="EMBL/GenBank/DDBJ databases">
        <title>Pervasive Adenine N6-methylation of Active Genes in Fungi.</title>
        <authorList>
            <consortium name="DOE Joint Genome Institute"/>
            <person name="Mondo S.J."/>
            <person name="Dannebaum R.O."/>
            <person name="Kuo R.C."/>
            <person name="Labutti K."/>
            <person name="Haridas S."/>
            <person name="Kuo A."/>
            <person name="Salamov A."/>
            <person name="Ahrendt S.R."/>
            <person name="Lipzen A."/>
            <person name="Sullivan W."/>
            <person name="Andreopoulos W.B."/>
            <person name="Clum A."/>
            <person name="Lindquist E."/>
            <person name="Daum C."/>
            <person name="Ramamoorthy G.K."/>
            <person name="Gryganskyi A."/>
            <person name="Culley D."/>
            <person name="Magnuson J.K."/>
            <person name="James T.Y."/>
            <person name="O'Malley M.A."/>
            <person name="Stajich J.E."/>
            <person name="Spatafora J.W."/>
            <person name="Visel A."/>
            <person name="Grigoriev I.V."/>
        </authorList>
    </citation>
    <scope>NUCLEOTIDE SEQUENCE [LARGE SCALE GENOMIC DNA]</scope>
    <source>
        <strain evidence="1 2">CBS 129021</strain>
    </source>
</reference>
<comment type="caution">
    <text evidence="1">The sequence shown here is derived from an EMBL/GenBank/DDBJ whole genome shotgun (WGS) entry which is preliminary data.</text>
</comment>
<protein>
    <submittedName>
        <fullName evidence="1">Uncharacterized protein</fullName>
    </submittedName>
</protein>
<evidence type="ECO:0000313" key="2">
    <source>
        <dbReference type="Proteomes" id="UP000193689"/>
    </source>
</evidence>